<sequence>MAAGRHAIALAALVSCCGNAAPRASWSPGQIAVLRHWLTAAPEDALPILPATDLDQASAAGDQAAIDRTAEALALRLARMHLLGRNAPDPKQDWHILDSDTRIDLPARLAQALAEPSSGGQSGLDRFFADLRPRSPDYALLRTAYTTEKDPARRATLATNMDRWRWLPQSLGADYVLVNAAAFEVRLWRHGQQVGTWPVVVGKTKSPTPTFSAQVSGVTFNPWWDIPPAIVRESIGGMMRRHPALARQRGYIHTGASYRQKPGPANALGQMKLVMPNPFNVYLHDTPEKKLFARDTRAFSHGCIRVSDAIGFATTLVQDVKSADEVKAIIATGRTTTVDLPMHLPVYVTYFTATTRSDGTLAILPDIYKRDGTPDATAGHGEGCAG</sequence>
<accession>F1ZBP6</accession>
<dbReference type="InterPro" id="IPR038063">
    <property type="entry name" value="Transpep_catalytic_dom"/>
</dbReference>
<dbReference type="InterPro" id="IPR005490">
    <property type="entry name" value="LD_TPept_cat_dom"/>
</dbReference>
<dbReference type="UniPathway" id="UPA00219"/>
<reference evidence="10 11" key="1">
    <citation type="journal article" date="2012" name="J. Bacteriol.">
        <title>Draft Genome Sequence of Novosphingobium nitrogenifigens Y88T.</title>
        <authorList>
            <person name="Strabala T.J."/>
            <person name="Macdonald L."/>
            <person name="Liu V."/>
            <person name="Smit A.M."/>
        </authorList>
    </citation>
    <scope>NUCLEOTIDE SEQUENCE [LARGE SCALE GENOMIC DNA]</scope>
    <source>
        <strain evidence="10 11">DSM 19370</strain>
    </source>
</reference>
<comment type="pathway">
    <text evidence="1 7">Cell wall biogenesis; peptidoglycan biosynthesis.</text>
</comment>
<dbReference type="GO" id="GO:0008360">
    <property type="term" value="P:regulation of cell shape"/>
    <property type="evidence" value="ECO:0007669"/>
    <property type="project" value="UniProtKB-UniRule"/>
</dbReference>
<dbReference type="AlphaFoldDB" id="F1ZBP6"/>
<dbReference type="PANTHER" id="PTHR41533">
    <property type="entry name" value="L,D-TRANSPEPTIDASE HI_1667-RELATED"/>
    <property type="match status" value="1"/>
</dbReference>
<dbReference type="Gene3D" id="2.40.440.10">
    <property type="entry name" value="L,D-transpeptidase catalytic domain-like"/>
    <property type="match status" value="1"/>
</dbReference>
<evidence type="ECO:0000313" key="10">
    <source>
        <dbReference type="EMBL" id="EGD57869.1"/>
    </source>
</evidence>
<dbReference type="PANTHER" id="PTHR41533:SF2">
    <property type="entry name" value="BLR7131 PROTEIN"/>
    <property type="match status" value="1"/>
</dbReference>
<keyword evidence="5 7" id="KW-0573">Peptidoglycan synthesis</keyword>
<dbReference type="CDD" id="cd16913">
    <property type="entry name" value="YkuD_like"/>
    <property type="match status" value="1"/>
</dbReference>
<evidence type="ECO:0000256" key="1">
    <source>
        <dbReference type="ARBA" id="ARBA00004752"/>
    </source>
</evidence>
<comment type="caution">
    <text evidence="10">The sequence shown here is derived from an EMBL/GenBank/DDBJ whole genome shotgun (WGS) entry which is preliminary data.</text>
</comment>
<name>F1ZBP6_9SPHN</name>
<keyword evidence="6 7" id="KW-0961">Cell wall biogenesis/degradation</keyword>
<keyword evidence="3" id="KW-0808">Transferase</keyword>
<dbReference type="SUPFAM" id="SSF141523">
    <property type="entry name" value="L,D-transpeptidase catalytic domain-like"/>
    <property type="match status" value="1"/>
</dbReference>
<dbReference type="GO" id="GO:0004180">
    <property type="term" value="F:carboxypeptidase activity"/>
    <property type="evidence" value="ECO:0007669"/>
    <property type="project" value="UniProtKB-ARBA"/>
</dbReference>
<feature type="active site" description="Proton donor/acceptor" evidence="7">
    <location>
        <position position="284"/>
    </location>
</feature>
<feature type="active site" description="Nucleophile" evidence="7">
    <location>
        <position position="303"/>
    </location>
</feature>
<evidence type="ECO:0000259" key="9">
    <source>
        <dbReference type="PROSITE" id="PS52029"/>
    </source>
</evidence>
<dbReference type="Pfam" id="PF03734">
    <property type="entry name" value="YkuD"/>
    <property type="match status" value="1"/>
</dbReference>
<evidence type="ECO:0000256" key="7">
    <source>
        <dbReference type="PROSITE-ProRule" id="PRU01373"/>
    </source>
</evidence>
<evidence type="ECO:0000256" key="3">
    <source>
        <dbReference type="ARBA" id="ARBA00022679"/>
    </source>
</evidence>
<protein>
    <recommendedName>
        <fullName evidence="9">L,D-TPase catalytic domain-containing protein</fullName>
    </recommendedName>
</protein>
<feature type="domain" description="L,D-TPase catalytic" evidence="9">
    <location>
        <begin position="174"/>
        <end position="329"/>
    </location>
</feature>
<dbReference type="HOGENOM" id="CLU_020360_4_0_5"/>
<dbReference type="EMBL" id="AEWJ01000051">
    <property type="protein sequence ID" value="EGD57869.1"/>
    <property type="molecule type" value="Genomic_DNA"/>
</dbReference>
<organism evidence="10 11">
    <name type="scientific">Novosphingobium nitrogenifigens DSM 19370</name>
    <dbReference type="NCBI Taxonomy" id="983920"/>
    <lineage>
        <taxon>Bacteria</taxon>
        <taxon>Pseudomonadati</taxon>
        <taxon>Pseudomonadota</taxon>
        <taxon>Alphaproteobacteria</taxon>
        <taxon>Sphingomonadales</taxon>
        <taxon>Sphingomonadaceae</taxon>
        <taxon>Novosphingobium</taxon>
    </lineage>
</organism>
<feature type="chain" id="PRO_5003277957" description="L,D-TPase catalytic domain-containing protein" evidence="8">
    <location>
        <begin position="21"/>
        <end position="386"/>
    </location>
</feature>
<dbReference type="Proteomes" id="UP000004728">
    <property type="component" value="Unassembled WGS sequence"/>
</dbReference>
<dbReference type="eggNOG" id="COG2989">
    <property type="taxonomic scope" value="Bacteria"/>
</dbReference>
<keyword evidence="8" id="KW-0732">Signal</keyword>
<keyword evidence="11" id="KW-1185">Reference proteome</keyword>
<evidence type="ECO:0000256" key="8">
    <source>
        <dbReference type="SAM" id="SignalP"/>
    </source>
</evidence>
<comment type="similarity">
    <text evidence="2">Belongs to the YkuD family.</text>
</comment>
<dbReference type="PROSITE" id="PS52029">
    <property type="entry name" value="LD_TPASE"/>
    <property type="match status" value="1"/>
</dbReference>
<dbReference type="GO" id="GO:0009252">
    <property type="term" value="P:peptidoglycan biosynthetic process"/>
    <property type="evidence" value="ECO:0007669"/>
    <property type="project" value="UniProtKB-UniPathway"/>
</dbReference>
<dbReference type="InParanoid" id="F1ZBP6"/>
<dbReference type="RefSeq" id="WP_008070734.1">
    <property type="nucleotide sequence ID" value="NZ_AQWK01000007.1"/>
</dbReference>
<keyword evidence="4 7" id="KW-0133">Cell shape</keyword>
<evidence type="ECO:0000256" key="6">
    <source>
        <dbReference type="ARBA" id="ARBA00023316"/>
    </source>
</evidence>
<dbReference type="GO" id="GO:0016740">
    <property type="term" value="F:transferase activity"/>
    <property type="evidence" value="ECO:0007669"/>
    <property type="project" value="UniProtKB-KW"/>
</dbReference>
<dbReference type="PROSITE" id="PS51257">
    <property type="entry name" value="PROKAR_LIPOPROTEIN"/>
    <property type="match status" value="1"/>
</dbReference>
<dbReference type="InterPro" id="IPR052905">
    <property type="entry name" value="LD-transpeptidase_YkuD-like"/>
</dbReference>
<evidence type="ECO:0000313" key="11">
    <source>
        <dbReference type="Proteomes" id="UP000004728"/>
    </source>
</evidence>
<evidence type="ECO:0000256" key="4">
    <source>
        <dbReference type="ARBA" id="ARBA00022960"/>
    </source>
</evidence>
<dbReference type="GO" id="GO:0071555">
    <property type="term" value="P:cell wall organization"/>
    <property type="evidence" value="ECO:0007669"/>
    <property type="project" value="UniProtKB-UniRule"/>
</dbReference>
<dbReference type="OrthoDB" id="9778545at2"/>
<feature type="signal peptide" evidence="8">
    <location>
        <begin position="1"/>
        <end position="20"/>
    </location>
</feature>
<evidence type="ECO:0000256" key="5">
    <source>
        <dbReference type="ARBA" id="ARBA00022984"/>
    </source>
</evidence>
<evidence type="ECO:0000256" key="2">
    <source>
        <dbReference type="ARBA" id="ARBA00005992"/>
    </source>
</evidence>
<proteinExistence type="inferred from homology"/>
<dbReference type="STRING" id="983920.Y88_3197"/>
<gene>
    <name evidence="10" type="ORF">Y88_3197</name>
</gene>